<protein>
    <recommendedName>
        <fullName evidence="8">VTT domain-containing protein</fullName>
    </recommendedName>
</protein>
<feature type="transmembrane region" description="Helical" evidence="7">
    <location>
        <begin position="302"/>
        <end position="321"/>
    </location>
</feature>
<evidence type="ECO:0000256" key="1">
    <source>
        <dbReference type="ARBA" id="ARBA00004141"/>
    </source>
</evidence>
<evidence type="ECO:0000313" key="10">
    <source>
        <dbReference type="Proteomes" id="UP000193218"/>
    </source>
</evidence>
<organism evidence="9 10">
    <name type="scientific">Kockovaella imperatae</name>
    <dbReference type="NCBI Taxonomy" id="4999"/>
    <lineage>
        <taxon>Eukaryota</taxon>
        <taxon>Fungi</taxon>
        <taxon>Dikarya</taxon>
        <taxon>Basidiomycota</taxon>
        <taxon>Agaricomycotina</taxon>
        <taxon>Tremellomycetes</taxon>
        <taxon>Tremellales</taxon>
        <taxon>Cuniculitremaceae</taxon>
        <taxon>Kockovaella</taxon>
    </lineage>
</organism>
<dbReference type="OrthoDB" id="3364966at2759"/>
<dbReference type="Pfam" id="PF09335">
    <property type="entry name" value="VTT_dom"/>
    <property type="match status" value="1"/>
</dbReference>
<evidence type="ECO:0000256" key="4">
    <source>
        <dbReference type="ARBA" id="ARBA00023136"/>
    </source>
</evidence>
<dbReference type="EMBL" id="NBSH01000001">
    <property type="protein sequence ID" value="ORX40599.1"/>
    <property type="molecule type" value="Genomic_DNA"/>
</dbReference>
<evidence type="ECO:0000256" key="6">
    <source>
        <dbReference type="SAM" id="MobiDB-lite"/>
    </source>
</evidence>
<reference evidence="9 10" key="1">
    <citation type="submission" date="2017-03" db="EMBL/GenBank/DDBJ databases">
        <title>Widespread Adenine N6-methylation of Active Genes in Fungi.</title>
        <authorList>
            <consortium name="DOE Joint Genome Institute"/>
            <person name="Mondo S.J."/>
            <person name="Dannebaum R.O."/>
            <person name="Kuo R.C."/>
            <person name="Louie K.B."/>
            <person name="Bewick A.J."/>
            <person name="Labutti K."/>
            <person name="Haridas S."/>
            <person name="Kuo A."/>
            <person name="Salamov A."/>
            <person name="Ahrendt S.R."/>
            <person name="Lau R."/>
            <person name="Bowen B.P."/>
            <person name="Lipzen A."/>
            <person name="Sullivan W."/>
            <person name="Andreopoulos W.B."/>
            <person name="Clum A."/>
            <person name="Lindquist E."/>
            <person name="Daum C."/>
            <person name="Northen T.R."/>
            <person name="Ramamoorthy G."/>
            <person name="Schmitz R.J."/>
            <person name="Gryganskyi A."/>
            <person name="Culley D."/>
            <person name="Magnuson J."/>
            <person name="James T.Y."/>
            <person name="O'Malley M.A."/>
            <person name="Stajich J.E."/>
            <person name="Spatafora J.W."/>
            <person name="Visel A."/>
            <person name="Grigoriev I.V."/>
        </authorList>
    </citation>
    <scope>NUCLEOTIDE SEQUENCE [LARGE SCALE GENOMIC DNA]</scope>
    <source>
        <strain evidence="9 10">NRRL Y-17943</strain>
    </source>
</reference>
<dbReference type="InterPro" id="IPR032816">
    <property type="entry name" value="VTT_dom"/>
</dbReference>
<feature type="compositionally biased region" description="Low complexity" evidence="6">
    <location>
        <begin position="47"/>
        <end position="85"/>
    </location>
</feature>
<dbReference type="GO" id="GO:0000045">
    <property type="term" value="P:autophagosome assembly"/>
    <property type="evidence" value="ECO:0007669"/>
    <property type="project" value="TreeGrafter"/>
</dbReference>
<dbReference type="GeneID" id="33556078"/>
<dbReference type="InParanoid" id="A0A1Y1URK7"/>
<comment type="caution">
    <text evidence="9">The sequence shown here is derived from an EMBL/GenBank/DDBJ whole genome shotgun (WGS) entry which is preliminary data.</text>
</comment>
<evidence type="ECO:0000256" key="2">
    <source>
        <dbReference type="ARBA" id="ARBA00022692"/>
    </source>
</evidence>
<evidence type="ECO:0000256" key="7">
    <source>
        <dbReference type="SAM" id="Phobius"/>
    </source>
</evidence>
<feature type="region of interest" description="Disordered" evidence="6">
    <location>
        <begin position="481"/>
        <end position="501"/>
    </location>
</feature>
<feature type="transmembrane region" description="Helical" evidence="7">
    <location>
        <begin position="378"/>
        <end position="395"/>
    </location>
</feature>
<dbReference type="InterPro" id="IPR045014">
    <property type="entry name" value="TM41A/B"/>
</dbReference>
<feature type="transmembrane region" description="Helical" evidence="7">
    <location>
        <begin position="158"/>
        <end position="177"/>
    </location>
</feature>
<dbReference type="AlphaFoldDB" id="A0A1Y1URK7"/>
<feature type="compositionally biased region" description="Polar residues" evidence="6">
    <location>
        <begin position="91"/>
        <end position="102"/>
    </location>
</feature>
<keyword evidence="3 7" id="KW-1133">Transmembrane helix</keyword>
<proteinExistence type="inferred from homology"/>
<accession>A0A1Y1URK7</accession>
<dbReference type="STRING" id="4999.A0A1Y1URK7"/>
<feature type="region of interest" description="Disordered" evidence="6">
    <location>
        <begin position="446"/>
        <end position="466"/>
    </location>
</feature>
<dbReference type="Proteomes" id="UP000193218">
    <property type="component" value="Unassembled WGS sequence"/>
</dbReference>
<keyword evidence="4 7" id="KW-0472">Membrane</keyword>
<evidence type="ECO:0000259" key="8">
    <source>
        <dbReference type="Pfam" id="PF09335"/>
    </source>
</evidence>
<feature type="transmembrane region" description="Helical" evidence="7">
    <location>
        <begin position="211"/>
        <end position="229"/>
    </location>
</feature>
<dbReference type="PANTHER" id="PTHR43220:SF18">
    <property type="entry name" value="TRANSMEMBRANE PROTEIN 41B"/>
    <property type="match status" value="1"/>
</dbReference>
<feature type="transmembrane region" description="Helical" evidence="7">
    <location>
        <begin position="235"/>
        <end position="256"/>
    </location>
</feature>
<comment type="subcellular location">
    <subcellularLocation>
        <location evidence="1">Membrane</location>
        <topology evidence="1">Multi-pass membrane protein</topology>
    </subcellularLocation>
</comment>
<evidence type="ECO:0000256" key="5">
    <source>
        <dbReference type="ARBA" id="ARBA00025797"/>
    </source>
</evidence>
<feature type="domain" description="VTT" evidence="8">
    <location>
        <begin position="232"/>
        <end position="360"/>
    </location>
</feature>
<comment type="similarity">
    <text evidence="5">Belongs to the TMEM41 family.</text>
</comment>
<name>A0A1Y1URK7_9TREE</name>
<evidence type="ECO:0000313" key="9">
    <source>
        <dbReference type="EMBL" id="ORX40599.1"/>
    </source>
</evidence>
<sequence>MSEPFSSAPPSYTSSPRLAGYAQPSIPGHASPPRFRQRKSTTIVQISSSSSSGASSDDGSLADQSQDNGFAYTSSTSKPTSPAKTEASLPPTRSDTRQNLLTDTLMKHARHSSIDRRTSDDSSVAEEGEIASETTSLLGQADKAKWYRGPYAEATVKFTALFVVFTAFVAITFYLCLPRLEPEDRAILKIPHSFADLQALNAMFQKYKRGYPLRILTCGIVTYLFVQTFSLPGSMYIAIVFGAAYGIGQGLILACICESVGSVLCYLLSAVLAPPLLMLPFYRSRVAVFRAKLMGDATKGQTVSTMDIFAFLLVLRISPFPPHGITNLVCPHLGIGLGLFWLSCFIGIAPMSLIHVTIGSSLDSMTSAADFHILSVRNILGMIAVAVAILIPVGLKRIFKKDLGDMEETAEALEEAMIEGEAVADPLPEDAVTRRYQAVDSGVVLAGPSPGDPNLDTGVPAPKNKGKGRAVEIIPDIVEEDEDEEDSTMFKPRPTSAFTGLNDKKNAARFTNYGAVDRIPQVARHQPEGDRTWTLTR</sequence>
<dbReference type="RefSeq" id="XP_021874278.1">
    <property type="nucleotide sequence ID" value="XM_022014270.1"/>
</dbReference>
<feature type="transmembrane region" description="Helical" evidence="7">
    <location>
        <begin position="263"/>
        <end position="282"/>
    </location>
</feature>
<feature type="transmembrane region" description="Helical" evidence="7">
    <location>
        <begin position="333"/>
        <end position="358"/>
    </location>
</feature>
<dbReference type="GO" id="GO:0005789">
    <property type="term" value="C:endoplasmic reticulum membrane"/>
    <property type="evidence" value="ECO:0007669"/>
    <property type="project" value="TreeGrafter"/>
</dbReference>
<feature type="compositionally biased region" description="Polar residues" evidence="6">
    <location>
        <begin position="1"/>
        <end position="16"/>
    </location>
</feature>
<keyword evidence="2 7" id="KW-0812">Transmembrane</keyword>
<keyword evidence="10" id="KW-1185">Reference proteome</keyword>
<feature type="region of interest" description="Disordered" evidence="6">
    <location>
        <begin position="1"/>
        <end position="128"/>
    </location>
</feature>
<gene>
    <name evidence="9" type="ORF">BD324DRAFT_611478</name>
</gene>
<evidence type="ECO:0000256" key="3">
    <source>
        <dbReference type="ARBA" id="ARBA00022989"/>
    </source>
</evidence>
<dbReference type="PANTHER" id="PTHR43220">
    <property type="match status" value="1"/>
</dbReference>